<keyword evidence="1" id="KW-1133">Transmembrane helix</keyword>
<name>A0A0G0NXR7_9BACT</name>
<feature type="transmembrane region" description="Helical" evidence="1">
    <location>
        <begin position="52"/>
        <end position="73"/>
    </location>
</feature>
<accession>A0A0G0NXR7</accession>
<sequence>MVPIPVPLPETQEALPLASDWRMKPLEAPVVRVILGVVMPMEILAAPMTSNFWVGLVVPIPTLPVLLMVMMFASVPYTLSIARSPSASNPICIKTSFILENAKWFLVAIVSEAMPKISNLAVGAVVPIPTLPAVVMDR</sequence>
<protein>
    <submittedName>
        <fullName evidence="2">Uncharacterized protein</fullName>
    </submittedName>
</protein>
<gene>
    <name evidence="2" type="ORF">UT14_C0033G0024</name>
</gene>
<evidence type="ECO:0000313" key="3">
    <source>
        <dbReference type="Proteomes" id="UP000033841"/>
    </source>
</evidence>
<dbReference type="AlphaFoldDB" id="A0A0G0NXR7"/>
<keyword evidence="1" id="KW-0472">Membrane</keyword>
<reference evidence="2 3" key="1">
    <citation type="journal article" date="2015" name="Nature">
        <title>rRNA introns, odd ribosomes, and small enigmatic genomes across a large radiation of phyla.</title>
        <authorList>
            <person name="Brown C.T."/>
            <person name="Hug L.A."/>
            <person name="Thomas B.C."/>
            <person name="Sharon I."/>
            <person name="Castelle C.J."/>
            <person name="Singh A."/>
            <person name="Wilkins M.J."/>
            <person name="Williams K.H."/>
            <person name="Banfield J.F."/>
        </authorList>
    </citation>
    <scope>NUCLEOTIDE SEQUENCE [LARGE SCALE GENOMIC DNA]</scope>
</reference>
<dbReference type="EMBL" id="LBVR01000033">
    <property type="protein sequence ID" value="KKQ90634.1"/>
    <property type="molecule type" value="Genomic_DNA"/>
</dbReference>
<dbReference type="Proteomes" id="UP000033841">
    <property type="component" value="Unassembled WGS sequence"/>
</dbReference>
<evidence type="ECO:0000313" key="2">
    <source>
        <dbReference type="EMBL" id="KKQ90634.1"/>
    </source>
</evidence>
<comment type="caution">
    <text evidence="2">The sequence shown here is derived from an EMBL/GenBank/DDBJ whole genome shotgun (WGS) entry which is preliminary data.</text>
</comment>
<keyword evidence="1" id="KW-0812">Transmembrane</keyword>
<proteinExistence type="predicted"/>
<evidence type="ECO:0000256" key="1">
    <source>
        <dbReference type="SAM" id="Phobius"/>
    </source>
</evidence>
<organism evidence="2 3">
    <name type="scientific">Candidatus Shapirobacteria bacterium GW2011_GWE1_38_92</name>
    <dbReference type="NCBI Taxonomy" id="1618489"/>
    <lineage>
        <taxon>Bacteria</taxon>
        <taxon>Candidatus Shapironibacteriota</taxon>
    </lineage>
</organism>